<feature type="region of interest" description="Disordered" evidence="7">
    <location>
        <begin position="1425"/>
        <end position="1460"/>
    </location>
</feature>
<gene>
    <name evidence="10" type="ORF">CEUSTIGMA_g809.t1</name>
</gene>
<feature type="transmembrane region" description="Helical" evidence="8">
    <location>
        <begin position="2253"/>
        <end position="2279"/>
    </location>
</feature>
<dbReference type="Gene3D" id="3.30.450.20">
    <property type="entry name" value="PAS domain"/>
    <property type="match status" value="1"/>
</dbReference>
<keyword evidence="5" id="KW-0418">Kinase</keyword>
<evidence type="ECO:0000256" key="5">
    <source>
        <dbReference type="ARBA" id="ARBA00022777"/>
    </source>
</evidence>
<feature type="transmembrane region" description="Helical" evidence="8">
    <location>
        <begin position="261"/>
        <end position="285"/>
    </location>
</feature>
<reference evidence="10 11" key="1">
    <citation type="submission" date="2017-08" db="EMBL/GenBank/DDBJ databases">
        <title>Acidophilic green algal genome provides insights into adaptation to an acidic environment.</title>
        <authorList>
            <person name="Hirooka S."/>
            <person name="Hirose Y."/>
            <person name="Kanesaki Y."/>
            <person name="Higuchi S."/>
            <person name="Fujiwara T."/>
            <person name="Onuma R."/>
            <person name="Era A."/>
            <person name="Ohbayashi R."/>
            <person name="Uzuka A."/>
            <person name="Nozaki H."/>
            <person name="Yoshikawa H."/>
            <person name="Miyagishima S.Y."/>
        </authorList>
    </citation>
    <scope>NUCLEOTIDE SEQUENCE [LARGE SCALE GENOMIC DNA]</scope>
    <source>
        <strain evidence="10 11">NIES-2499</strain>
    </source>
</reference>
<feature type="transmembrane region" description="Helical" evidence="8">
    <location>
        <begin position="1704"/>
        <end position="1728"/>
    </location>
</feature>
<feature type="transmembrane region" description="Helical" evidence="8">
    <location>
        <begin position="305"/>
        <end position="323"/>
    </location>
</feature>
<dbReference type="InterPro" id="IPR000014">
    <property type="entry name" value="PAS"/>
</dbReference>
<evidence type="ECO:0000256" key="6">
    <source>
        <dbReference type="ARBA" id="ARBA00022840"/>
    </source>
</evidence>
<dbReference type="GO" id="GO:0009881">
    <property type="term" value="F:photoreceptor activity"/>
    <property type="evidence" value="ECO:0007669"/>
    <property type="project" value="UniProtKB-KW"/>
</dbReference>
<feature type="transmembrane region" description="Helical" evidence="8">
    <location>
        <begin position="149"/>
        <end position="172"/>
    </location>
</feature>
<accession>A0A250WRM8</accession>
<dbReference type="OrthoDB" id="542352at2759"/>
<evidence type="ECO:0000256" key="4">
    <source>
        <dbReference type="ARBA" id="ARBA00022741"/>
    </source>
</evidence>
<evidence type="ECO:0000256" key="7">
    <source>
        <dbReference type="SAM" id="MobiDB-lite"/>
    </source>
</evidence>
<dbReference type="Pfam" id="PF13426">
    <property type="entry name" value="PAS_9"/>
    <property type="match status" value="1"/>
</dbReference>
<feature type="transmembrane region" description="Helical" evidence="8">
    <location>
        <begin position="202"/>
        <end position="223"/>
    </location>
</feature>
<dbReference type="NCBIfam" id="TIGR00229">
    <property type="entry name" value="sensory_box"/>
    <property type="match status" value="1"/>
</dbReference>
<dbReference type="PANTHER" id="PTHR31600:SF2">
    <property type="entry name" value="GAMETE ENRICHED GENE 10 PROTEIN-RELATED"/>
    <property type="match status" value="1"/>
</dbReference>
<evidence type="ECO:0000259" key="9">
    <source>
        <dbReference type="PROSITE" id="PS50112"/>
    </source>
</evidence>
<keyword evidence="1" id="KW-0600">Photoreceptor protein</keyword>
<dbReference type="SUPFAM" id="SSF55785">
    <property type="entry name" value="PYP-like sensor domain (PAS domain)"/>
    <property type="match status" value="1"/>
</dbReference>
<keyword evidence="8" id="KW-1133">Transmembrane helix</keyword>
<sequence>MTSVAGSEMSSVQENPVISKLEHDDDDDEHLLESEDVGLMKGFFGVIYTVSRERTVTWKFVAFKLILDLWQLLTLTINTQYGWTIDPGTVWWQVLDIIQLNYFMSARGLTFFLVCLYIFIALLVFTLAICIWVAWSFKNQQFDYVWPITFLRFFGVVFFQMLDIVSMTFFLMTLDCRYFGVPSEYIGYNQEFPAQYCWSFPYFINAAFAALAMVIFVVLSTAFQMGEMELNMMTTNMLGMAHSKAEVQAFLIKFLMTSASVFLNSLEWLSIFYLLGATGLLYIGLVWEPFYHSWVNHIRSGVNGALFYSALLLVFLIYCPGIDTTNTNDLYNFQYHCTIALIAGLAPAAILFMGLSVLRMKRIDVIVDKFRKAPPGKKSKSIHKFSDVREVEMCARCCRKWLDEDVFDPEAIELAHVILKAGMEQLPGDAFMIILYASFLMDVKGGSQSGLAELNAARKADKSILEKFALFSREQLHTQKSSGAKGSQGADLVSYVEQQRSYRMSMKVNKEAFEASSAFWALLTKSHVRLSQLAKKVSILDRYVEDASLTYRKLLQRSPDNWQLLRMYAVFQEMIKNDPWGAAKNYAEADRLMQAEEDAKRSAFLTETAMAAGKGKAARDNSKAVIIMNAKCMMQSVNKAVCDITGYTQKELLGKNVNMLIPRPFSDQHDNYVARYLLTGRPTILNQFNEFVILHKDRYVIGIQLRVTKISGFGMDTVFMGVFKTIPSPPNSARAWVLSGGIILSVDSTFSDWFGYNPQDLPGAYFTNLVRESRELEAVFDAVMTESKGGAYQNSSQISNENSALQANQTDHEDLEMLNKRSVAVHDMPETYIKHKYANPVKCSINVSGGGGGGAHNFFILTISREDQGPTIVTDSKGKLLHISKVIAEDLGYTVLDLLLPETAENIWDIIMPEPFNHLHRTHIQHELQSHTPPYSCRTGLTVCLMAASDEGPKPKPYKLRVKTKRSDKQAFESTHIVDLTASSMEQALDERRLSIVTDQMGLVIRVGGSPASLFGFDPKAMIGNHVSNYIDVFQCDETVMEKDASKYAQDLLIDLAIRSLEAPGETFRVGVTAPLRADVGRAGALSSAVAWHMHEKGTHPAVMAVKVNFSEEPAPLTSEDKTPNNASIVLKSGDIYPVSEKGEDENLDRKLLTKQYSKQITTRRRINRRKSTVVFDSSVTSDRRKMSLLSQASTLSTVAEGKALRQASFAMPPKSPEQKARLESPDEMHLRVMTPPVNLWETEDKELDIDDLGPAGLEVEISLWRSDLVAGILHLDRSGCVTQISELPMHQPGLVLGRSDESLHGLHIGSLIPAMESKPVNNLFLKDFGVGPKAAVKRGGLKTGFREAEDAAVSTGPTNMSLIKHWSDDKPLGISVQAIRLRNSKREICVLLHVHKPQSGPSNLLQILRENPIVEPAGLEEDFLLKKGSPDSPTDNISPNGYDRPSIQRKQPHSSSLPLVAPRSVAIAFPESGGDSLQMPRKAVTLAKASTSSLEDTAQRSLSSLTAAALAPLMADPLSPKVSRGVNIGQAPTLDELVTELREYSEQGDTQESPSRMSSNESLTTALQSIKKGNMRTASWVESGGKTGYLPTTLPPLESIPQGKDEDEDEYPLPRRVTRPSSPPVGKVGQGIEPIRQLLSSKLPDLDAEQGGNGGGSVQGSEDQHGTGTDLQDTDYRRGKRFKKVSRLLMSEAAQRGVKIYKYLSYAAMVYVTVISVICFVVMYLLLVSQTSSVQALNVIGTVGVKMGDVYVRVVALGGLFDGQFAEGLQNFQDPTTDIPTTLARLTSAAAEVQNELFTAYYDVLGLPDIDGLREVWDSPTINISVFTDIPGGVTDLSYANYSFWDAGNLYVSAAQTIIQDAFLQNQSLTTKNTWQSWSVVQFIRNNVQTLYDNVITSLDDVVLDAVNSAFSVNLVQLIFLAVEGIAGSFIITFFVYSINMRAESIHYTLFSPFMVVPLTVIRNMVKIDLDSIVNENKSKDEDSNSPMKLSLGRAAAAQLMENANWWDKVFRFFKNLSFWSNKVSPEVGMYNTKRHLHKSSVKSIIMSLPFFAWGIVIIAINAAGHAQLGTIANPIAIFNLVNSAHMRYLSGFALQMEMTLAPSLQLKERRREHLIAHNSFPKEYSAMLYGHSAVPNSTSPHYTLAAQGVTTTGTQGAYILFQDHSCLRSSQVSCLPSNSSIYQDTVNGLNRAVMAHEAAMNSTFLMSGPNPELNSTAIYTIWNLRSDIESGLNLLNAIYYQYVLAVYNDVIIIQIIGLVISLTLMVIFYVCLLRPYLSEISKCRKRVAYLLSTLPIDVDVETLVKRAVTMESGAAADSGAERSMGSMSSSIGDSSNSMMD</sequence>
<keyword evidence="11" id="KW-1185">Reference proteome</keyword>
<proteinExistence type="predicted"/>
<keyword evidence="4" id="KW-0547">Nucleotide-binding</keyword>
<feature type="domain" description="PAS" evidence="9">
    <location>
        <begin position="625"/>
        <end position="662"/>
    </location>
</feature>
<evidence type="ECO:0000256" key="2">
    <source>
        <dbReference type="ARBA" id="ARBA00022606"/>
    </source>
</evidence>
<dbReference type="InterPro" id="IPR052994">
    <property type="entry name" value="Tiny_macrocysts_regulators"/>
</dbReference>
<dbReference type="Proteomes" id="UP000232323">
    <property type="component" value="Unassembled WGS sequence"/>
</dbReference>
<feature type="compositionally biased region" description="Polar residues" evidence="7">
    <location>
        <begin position="1548"/>
        <end position="1564"/>
    </location>
</feature>
<feature type="transmembrane region" description="Helical" evidence="8">
    <location>
        <begin position="335"/>
        <end position="358"/>
    </location>
</feature>
<feature type="domain" description="PAS" evidence="9">
    <location>
        <begin position="870"/>
        <end position="931"/>
    </location>
</feature>
<dbReference type="Pfam" id="PF25474">
    <property type="entry name" value="TPR_TmcB"/>
    <property type="match status" value="1"/>
</dbReference>
<keyword evidence="8" id="KW-0472">Membrane</keyword>
<dbReference type="FunFam" id="3.30.450.20:FF:000060">
    <property type="entry name" value="Sensor protein FixL"/>
    <property type="match status" value="1"/>
</dbReference>
<dbReference type="GO" id="GO:0016301">
    <property type="term" value="F:kinase activity"/>
    <property type="evidence" value="ECO:0007669"/>
    <property type="project" value="UniProtKB-KW"/>
</dbReference>
<keyword evidence="2" id="KW-0716">Sensory transduction</keyword>
<evidence type="ECO:0000313" key="10">
    <source>
        <dbReference type="EMBL" id="GAX73356.1"/>
    </source>
</evidence>
<keyword evidence="1" id="KW-0675">Receptor</keyword>
<dbReference type="PANTHER" id="PTHR31600">
    <property type="entry name" value="TINY MACROCYSTS PROTEIN B-RELATED"/>
    <property type="match status" value="1"/>
</dbReference>
<dbReference type="PROSITE" id="PS50112">
    <property type="entry name" value="PAS"/>
    <property type="match status" value="2"/>
</dbReference>
<keyword evidence="8" id="KW-0812">Transmembrane</keyword>
<dbReference type="STRING" id="1157962.A0A250WRM8"/>
<dbReference type="EMBL" id="BEGY01000003">
    <property type="protein sequence ID" value="GAX73356.1"/>
    <property type="molecule type" value="Genomic_DNA"/>
</dbReference>
<feature type="region of interest" description="Disordered" evidence="7">
    <location>
        <begin position="1570"/>
        <end position="1631"/>
    </location>
</feature>
<name>A0A250WRM8_9CHLO</name>
<dbReference type="InterPro" id="IPR057352">
    <property type="entry name" value="TPR_TmcB/C"/>
</dbReference>
<dbReference type="GO" id="GO:0005524">
    <property type="term" value="F:ATP binding"/>
    <property type="evidence" value="ECO:0007669"/>
    <property type="project" value="UniProtKB-KW"/>
</dbReference>
<organism evidence="10 11">
    <name type="scientific">Chlamydomonas eustigma</name>
    <dbReference type="NCBI Taxonomy" id="1157962"/>
    <lineage>
        <taxon>Eukaryota</taxon>
        <taxon>Viridiplantae</taxon>
        <taxon>Chlorophyta</taxon>
        <taxon>core chlorophytes</taxon>
        <taxon>Chlorophyceae</taxon>
        <taxon>CS clade</taxon>
        <taxon>Chlamydomonadales</taxon>
        <taxon>Chlamydomonadaceae</taxon>
        <taxon>Chlamydomonas</taxon>
    </lineage>
</organism>
<dbReference type="InterPro" id="IPR035965">
    <property type="entry name" value="PAS-like_dom_sf"/>
</dbReference>
<feature type="region of interest" description="Disordered" evidence="7">
    <location>
        <begin position="1545"/>
        <end position="1564"/>
    </location>
</feature>
<evidence type="ECO:0000256" key="3">
    <source>
        <dbReference type="ARBA" id="ARBA00022679"/>
    </source>
</evidence>
<feature type="region of interest" description="Disordered" evidence="7">
    <location>
        <begin position="1646"/>
        <end position="1677"/>
    </location>
</feature>
<keyword evidence="6" id="KW-0067">ATP-binding</keyword>
<dbReference type="SMART" id="SM00091">
    <property type="entry name" value="PAS"/>
    <property type="match status" value="3"/>
</dbReference>
<feature type="compositionally biased region" description="Low complexity" evidence="7">
    <location>
        <begin position="2323"/>
        <end position="2342"/>
    </location>
</feature>
<feature type="transmembrane region" description="Helical" evidence="8">
    <location>
        <begin position="1919"/>
        <end position="1940"/>
    </location>
</feature>
<keyword evidence="3" id="KW-0808">Transferase</keyword>
<evidence type="ECO:0000313" key="11">
    <source>
        <dbReference type="Proteomes" id="UP000232323"/>
    </source>
</evidence>
<feature type="transmembrane region" description="Helical" evidence="8">
    <location>
        <begin position="111"/>
        <end position="137"/>
    </location>
</feature>
<dbReference type="CDD" id="cd00130">
    <property type="entry name" value="PAS"/>
    <property type="match status" value="1"/>
</dbReference>
<feature type="transmembrane region" description="Helical" evidence="8">
    <location>
        <begin position="2045"/>
        <end position="2066"/>
    </location>
</feature>
<comment type="caution">
    <text evidence="10">The sequence shown here is derived from an EMBL/GenBank/DDBJ whole genome shotgun (WGS) entry which is preliminary data.</text>
</comment>
<feature type="transmembrane region" description="Helical" evidence="8">
    <location>
        <begin position="1946"/>
        <end position="1963"/>
    </location>
</feature>
<evidence type="ECO:0000256" key="8">
    <source>
        <dbReference type="SAM" id="Phobius"/>
    </source>
</evidence>
<protein>
    <recommendedName>
        <fullName evidence="9">PAS domain-containing protein</fullName>
    </recommendedName>
</protein>
<feature type="region of interest" description="Disordered" evidence="7">
    <location>
        <begin position="2317"/>
        <end position="2342"/>
    </location>
</feature>
<keyword evidence="1" id="KW-0157">Chromophore</keyword>
<evidence type="ECO:0000256" key="1">
    <source>
        <dbReference type="ARBA" id="ARBA00022543"/>
    </source>
</evidence>